<keyword evidence="2" id="KW-0808">Transferase</keyword>
<keyword evidence="3" id="KW-0418">Kinase</keyword>
<accession>A0ABQ6GHK6</accession>
<evidence type="ECO:0000256" key="3">
    <source>
        <dbReference type="ARBA" id="ARBA00022777"/>
    </source>
</evidence>
<name>A0ABQ6GHK6_9BACL</name>
<gene>
    <name evidence="5" type="primary">kdgK_2</name>
    <name evidence="5" type="ORF">MU1_41010</name>
</gene>
<dbReference type="Pfam" id="PF00294">
    <property type="entry name" value="PfkB"/>
    <property type="match status" value="1"/>
</dbReference>
<protein>
    <submittedName>
        <fullName evidence="5">2-dehydro-3-deoxygluconokinase</fullName>
    </submittedName>
</protein>
<keyword evidence="6" id="KW-1185">Reference proteome</keyword>
<dbReference type="PANTHER" id="PTHR43320:SF2">
    <property type="entry name" value="2-DEHYDRO-3-DEOXYGLUCONOKINASE_2-DEHYDRO-3-DEOXYGALACTONOKINASE"/>
    <property type="match status" value="1"/>
</dbReference>
<comment type="caution">
    <text evidence="5">The sequence shown here is derived from an EMBL/GenBank/DDBJ whole genome shotgun (WGS) entry which is preliminary data.</text>
</comment>
<proteinExistence type="inferred from homology"/>
<evidence type="ECO:0000313" key="5">
    <source>
        <dbReference type="EMBL" id="GLX69755.1"/>
    </source>
</evidence>
<evidence type="ECO:0000256" key="2">
    <source>
        <dbReference type="ARBA" id="ARBA00022679"/>
    </source>
</evidence>
<sequence>MPNRIVAFGEIMMRLQVPGVELLTQSNTLQYSFSGTGVNVAAALSHLGHHSYIVSTLPDNPLGDAAIAHLRKLGLATELIRRDGQYIGMYFLESGFGARPSRVTYTNRQQSSFNTAALNGYDFAAASSKIDAAHFCGITLAMNDTVRAQMVAFAHAVRIAGGKVSFDCNYRPGLWGEGSHAFARTHYESMLELADMVFMNEKDAMLTLGMQTNYAQCREQLLELIPKVALKYSIQTIAGTHRTINKDNTHTLQGYLFKDGRFTFGEPLTFAVHDRIGTGDAFASGIIHGQLKGWVPEETIAFASAASMLAHTITGDTPLSSESDIRKAMATSLGDIER</sequence>
<dbReference type="InterPro" id="IPR052700">
    <property type="entry name" value="Carb_kinase_PfkB-like"/>
</dbReference>
<feature type="domain" description="Carbohydrate kinase PfkB" evidence="4">
    <location>
        <begin position="4"/>
        <end position="317"/>
    </location>
</feature>
<evidence type="ECO:0000256" key="1">
    <source>
        <dbReference type="ARBA" id="ARBA00010688"/>
    </source>
</evidence>
<dbReference type="CDD" id="cd01166">
    <property type="entry name" value="KdgK"/>
    <property type="match status" value="1"/>
</dbReference>
<dbReference type="Gene3D" id="3.40.1190.20">
    <property type="match status" value="1"/>
</dbReference>
<evidence type="ECO:0000313" key="6">
    <source>
        <dbReference type="Proteomes" id="UP001157114"/>
    </source>
</evidence>
<dbReference type="SUPFAM" id="SSF53613">
    <property type="entry name" value="Ribokinase-like"/>
    <property type="match status" value="1"/>
</dbReference>
<reference evidence="5 6" key="1">
    <citation type="submission" date="2023-03" db="EMBL/GenBank/DDBJ databases">
        <title>Draft genome sequence of the bacteria which degrade cell wall of Tricholomamatutake.</title>
        <authorList>
            <person name="Konishi Y."/>
            <person name="Fukuta Y."/>
            <person name="Shirasaka N."/>
        </authorList>
    </citation>
    <scope>NUCLEOTIDE SEQUENCE [LARGE SCALE GENOMIC DNA]</scope>
    <source>
        <strain evidence="6">mu1</strain>
    </source>
</reference>
<dbReference type="Proteomes" id="UP001157114">
    <property type="component" value="Unassembled WGS sequence"/>
</dbReference>
<dbReference type="InterPro" id="IPR011611">
    <property type="entry name" value="PfkB_dom"/>
</dbReference>
<dbReference type="EMBL" id="BSSQ01000016">
    <property type="protein sequence ID" value="GLX69755.1"/>
    <property type="molecule type" value="Genomic_DNA"/>
</dbReference>
<dbReference type="RefSeq" id="WP_284240536.1">
    <property type="nucleotide sequence ID" value="NZ_BSSQ01000016.1"/>
</dbReference>
<dbReference type="PANTHER" id="PTHR43320">
    <property type="entry name" value="SUGAR KINASE"/>
    <property type="match status" value="1"/>
</dbReference>
<dbReference type="InterPro" id="IPR029056">
    <property type="entry name" value="Ribokinase-like"/>
</dbReference>
<organism evidence="5 6">
    <name type="scientific">Paenibacillus glycanilyticus</name>
    <dbReference type="NCBI Taxonomy" id="126569"/>
    <lineage>
        <taxon>Bacteria</taxon>
        <taxon>Bacillati</taxon>
        <taxon>Bacillota</taxon>
        <taxon>Bacilli</taxon>
        <taxon>Bacillales</taxon>
        <taxon>Paenibacillaceae</taxon>
        <taxon>Paenibacillus</taxon>
    </lineage>
</organism>
<comment type="similarity">
    <text evidence="1">Belongs to the carbohydrate kinase PfkB family.</text>
</comment>
<evidence type="ECO:0000259" key="4">
    <source>
        <dbReference type="Pfam" id="PF00294"/>
    </source>
</evidence>